<accession>A0ACC1HFD0</accession>
<evidence type="ECO:0000313" key="2">
    <source>
        <dbReference type="Proteomes" id="UP001145114"/>
    </source>
</evidence>
<evidence type="ECO:0000313" key="1">
    <source>
        <dbReference type="EMBL" id="KAJ1674715.1"/>
    </source>
</evidence>
<gene>
    <name evidence="1" type="ORF">EV182_002716</name>
</gene>
<organism evidence="1 2">
    <name type="scientific">Spiromyces aspiralis</name>
    <dbReference type="NCBI Taxonomy" id="68401"/>
    <lineage>
        <taxon>Eukaryota</taxon>
        <taxon>Fungi</taxon>
        <taxon>Fungi incertae sedis</taxon>
        <taxon>Zoopagomycota</taxon>
        <taxon>Kickxellomycotina</taxon>
        <taxon>Kickxellomycetes</taxon>
        <taxon>Kickxellales</taxon>
        <taxon>Kickxellaceae</taxon>
        <taxon>Spiromyces</taxon>
    </lineage>
</organism>
<proteinExistence type="predicted"/>
<keyword evidence="2" id="KW-1185">Reference proteome</keyword>
<sequence length="339" mass="39473">MLEIAFDEAYSATIDIPTRPPWTFDMTKEQVEHREREYFERWLRKIDELKAADKISLFEKNLEVWRQLWRVVEISDVILIVVDIRHPVLHFPPSLYKYVAVEHSKPIVVVFNKVDLVSENTVRAWETYFKQHFSKVELATFSCYKNNERPLDDTKLFDMRMSKKRPRKRVYDSSKVAELLRKCQRVYEDSLPAKLDVHLEERPRVEWDEVIARYEQPDSDAGLPEEKEELGKLSGMLSDLKTDIDDKFEIEGVKKAAKGSAADLQREGDEWTDPECYSDECDDEGEGKDAVTDRSTANKCSFDEAATAGDARPKFVTIGLVGNYSGWCTVWVYFTKKNM</sequence>
<dbReference type="Proteomes" id="UP001145114">
    <property type="component" value="Unassembled WGS sequence"/>
</dbReference>
<dbReference type="EMBL" id="JAMZIH010005739">
    <property type="protein sequence ID" value="KAJ1674715.1"/>
    <property type="molecule type" value="Genomic_DNA"/>
</dbReference>
<name>A0ACC1HFD0_9FUNG</name>
<reference evidence="1" key="1">
    <citation type="submission" date="2022-06" db="EMBL/GenBank/DDBJ databases">
        <title>Phylogenomic reconstructions and comparative analyses of Kickxellomycotina fungi.</title>
        <authorList>
            <person name="Reynolds N.K."/>
            <person name="Stajich J.E."/>
            <person name="Barry K."/>
            <person name="Grigoriev I.V."/>
            <person name="Crous P."/>
            <person name="Smith M.E."/>
        </authorList>
    </citation>
    <scope>NUCLEOTIDE SEQUENCE</scope>
    <source>
        <strain evidence="1">RSA 2271</strain>
    </source>
</reference>
<protein>
    <submittedName>
        <fullName evidence="1">Uncharacterized protein</fullName>
    </submittedName>
</protein>
<comment type="caution">
    <text evidence="1">The sequence shown here is derived from an EMBL/GenBank/DDBJ whole genome shotgun (WGS) entry which is preliminary data.</text>
</comment>